<evidence type="ECO:0000313" key="1">
    <source>
        <dbReference type="EMBL" id="KAK8592886.1"/>
    </source>
</evidence>
<organism evidence="1 2">
    <name type="scientific">Hibiscus sabdariffa</name>
    <name type="common">roselle</name>
    <dbReference type="NCBI Taxonomy" id="183260"/>
    <lineage>
        <taxon>Eukaryota</taxon>
        <taxon>Viridiplantae</taxon>
        <taxon>Streptophyta</taxon>
        <taxon>Embryophyta</taxon>
        <taxon>Tracheophyta</taxon>
        <taxon>Spermatophyta</taxon>
        <taxon>Magnoliopsida</taxon>
        <taxon>eudicotyledons</taxon>
        <taxon>Gunneridae</taxon>
        <taxon>Pentapetalae</taxon>
        <taxon>rosids</taxon>
        <taxon>malvids</taxon>
        <taxon>Malvales</taxon>
        <taxon>Malvaceae</taxon>
        <taxon>Malvoideae</taxon>
        <taxon>Hibiscus</taxon>
    </lineage>
</organism>
<reference evidence="1 2" key="1">
    <citation type="journal article" date="2024" name="G3 (Bethesda)">
        <title>Genome assembly of Hibiscus sabdariffa L. provides insights into metabolisms of medicinal natural products.</title>
        <authorList>
            <person name="Kim T."/>
        </authorList>
    </citation>
    <scope>NUCLEOTIDE SEQUENCE [LARGE SCALE GENOMIC DNA]</scope>
    <source>
        <strain evidence="1">TK-2024</strain>
        <tissue evidence="1">Old leaves</tissue>
    </source>
</reference>
<protein>
    <submittedName>
        <fullName evidence="1">Uncharacterized protein</fullName>
    </submittedName>
</protein>
<sequence length="228" mass="26327">MEARCQGPVRSRFWCLHFRQAKGDSFTSTNEIGGADKPYGQGVSVFINYVFQPGRGSESNGEWQRQENGWLHHKSYFFGKKRNLFAQKRYPLKPISKAKSPIVSSPQLEKTYPIRMPSSRIAISYQLSNWGDIVKIEKDTINRIRLDQARVLVGVSDISDVSYCVPIKLNDRRFIVRLWTSEYEDNWCWIGPSKQGFLDILKVEDEHCPFGYLASEVNERKDGVSPKR</sequence>
<evidence type="ECO:0000313" key="2">
    <source>
        <dbReference type="Proteomes" id="UP001472677"/>
    </source>
</evidence>
<name>A0ABR2G1I0_9ROSI</name>
<dbReference type="Proteomes" id="UP001472677">
    <property type="component" value="Unassembled WGS sequence"/>
</dbReference>
<gene>
    <name evidence="1" type="ORF">V6N12_044979</name>
</gene>
<dbReference type="EMBL" id="JBBPBM010000003">
    <property type="protein sequence ID" value="KAK8592886.1"/>
    <property type="molecule type" value="Genomic_DNA"/>
</dbReference>
<accession>A0ABR2G1I0</accession>
<keyword evidence="2" id="KW-1185">Reference proteome</keyword>
<comment type="caution">
    <text evidence="1">The sequence shown here is derived from an EMBL/GenBank/DDBJ whole genome shotgun (WGS) entry which is preliminary data.</text>
</comment>
<proteinExistence type="predicted"/>